<name>A0A0G0BKL5_UNCC3</name>
<dbReference type="InterPro" id="IPR050639">
    <property type="entry name" value="SSR_resolvase"/>
</dbReference>
<evidence type="ECO:0000259" key="2">
    <source>
        <dbReference type="PROSITE" id="PS51736"/>
    </source>
</evidence>
<feature type="domain" description="Resolvase/invertase-type recombinase catalytic" evidence="2">
    <location>
        <begin position="4"/>
        <end position="152"/>
    </location>
</feature>
<dbReference type="PANTHER" id="PTHR30461">
    <property type="entry name" value="DNA-INVERTASE FROM LAMBDOID PROPHAGE"/>
    <property type="match status" value="1"/>
</dbReference>
<accession>A0A0G0BKL5</accession>
<sequence length="530" mass="61191">MQQTAVIYTRVSTEEQAKEGASLEAQERLCKEYCIRQNWIILKVFREDGVSGGKIDRPALQKLLDYVSKNKGKVNFCLVHKIDRFARDLSIHAQIKGRLIKYGVELKSVTEDINNTPTGKAMEGMLAVFSEYYRNNLSCEVSKGQRERVLQGYWPFPAPIGYLNGFRDSFNGPIKKLKKPDCEYIKKALEDFAIGILQTPADFRRYLNETIKKYKWRKTPIAKQQSFNILYNIFYAGYACLPSLGILQKGKSESMISLETFQKVQDRLKENSRKKYKRMPVNETFPLKEKCYCLDCGYKITGAYATGRSAKYPFYRCDRGCKLGKRTKSISKDDFEEMFVIYVEKVKPQKRYIKLFNAVILDYYNKKINEKKNNVKEAEFKVNTLKERQEQLIDLITEAKQKGNSQRKVLYENKLDQIENDLLSMQTVKKDDEISVSEFGTVLETCKQLLENPIALWKNGDIYRKIAIQNMLFPIGLQYNAKIGFGTTEINVAYSSIKALEDHQTEKSNLVSRPGLEPGTICLRGKRSTD</sequence>
<dbReference type="InterPro" id="IPR036162">
    <property type="entry name" value="Resolvase-like_N_sf"/>
</dbReference>
<evidence type="ECO:0000313" key="4">
    <source>
        <dbReference type="Proteomes" id="UP000034581"/>
    </source>
</evidence>
<dbReference type="Gene3D" id="3.40.50.1390">
    <property type="entry name" value="Resolvase, N-terminal catalytic domain"/>
    <property type="match status" value="1"/>
</dbReference>
<dbReference type="Pfam" id="PF00239">
    <property type="entry name" value="Resolvase"/>
    <property type="match status" value="1"/>
</dbReference>
<dbReference type="InterPro" id="IPR038109">
    <property type="entry name" value="DNA_bind_recomb_sf"/>
</dbReference>
<reference evidence="3 4" key="1">
    <citation type="journal article" date="2015" name="Nature">
        <title>rRNA introns, odd ribosomes, and small enigmatic genomes across a large radiation of phyla.</title>
        <authorList>
            <person name="Brown C.T."/>
            <person name="Hug L.A."/>
            <person name="Thomas B.C."/>
            <person name="Sharon I."/>
            <person name="Castelle C.J."/>
            <person name="Singh A."/>
            <person name="Wilkins M.J."/>
            <person name="Williams K.H."/>
            <person name="Banfield J.F."/>
        </authorList>
    </citation>
    <scope>NUCLEOTIDE SEQUENCE [LARGE SCALE GENOMIC DNA]</scope>
</reference>
<comment type="caution">
    <text evidence="3">The sequence shown here is derived from an EMBL/GenBank/DDBJ whole genome shotgun (WGS) entry which is preliminary data.</text>
</comment>
<dbReference type="SUPFAM" id="SSF53041">
    <property type="entry name" value="Resolvase-like"/>
    <property type="match status" value="1"/>
</dbReference>
<organism evidence="3 4">
    <name type="scientific">candidate division CPR3 bacterium GW2011_GWF2_35_18</name>
    <dbReference type="NCBI Taxonomy" id="1618350"/>
    <lineage>
        <taxon>Bacteria</taxon>
        <taxon>Bacteria division CPR3</taxon>
    </lineage>
</organism>
<dbReference type="PANTHER" id="PTHR30461:SF23">
    <property type="entry name" value="DNA RECOMBINASE-RELATED"/>
    <property type="match status" value="1"/>
</dbReference>
<dbReference type="PROSITE" id="PS51736">
    <property type="entry name" value="RECOMBINASES_3"/>
    <property type="match status" value="1"/>
</dbReference>
<dbReference type="AlphaFoldDB" id="A0A0G0BKL5"/>
<gene>
    <name evidence="3" type="ORF">UR67_C0002G0169</name>
</gene>
<dbReference type="EMBL" id="LBQB01000002">
    <property type="protein sequence ID" value="KKP70049.1"/>
    <property type="molecule type" value="Genomic_DNA"/>
</dbReference>
<evidence type="ECO:0000313" key="3">
    <source>
        <dbReference type="EMBL" id="KKP70049.1"/>
    </source>
</evidence>
<dbReference type="SMART" id="SM00857">
    <property type="entry name" value="Resolvase"/>
    <property type="match status" value="1"/>
</dbReference>
<dbReference type="Gene3D" id="3.90.1750.20">
    <property type="entry name" value="Putative Large Serine Recombinase, Chain B, Domain 2"/>
    <property type="match status" value="1"/>
</dbReference>
<dbReference type="GO" id="GO:0000150">
    <property type="term" value="F:DNA strand exchange activity"/>
    <property type="evidence" value="ECO:0007669"/>
    <property type="project" value="InterPro"/>
</dbReference>
<evidence type="ECO:0000256" key="1">
    <source>
        <dbReference type="SAM" id="Coils"/>
    </source>
</evidence>
<dbReference type="CDD" id="cd00338">
    <property type="entry name" value="Ser_Recombinase"/>
    <property type="match status" value="1"/>
</dbReference>
<dbReference type="InterPro" id="IPR006119">
    <property type="entry name" value="Resolv_N"/>
</dbReference>
<dbReference type="Proteomes" id="UP000034581">
    <property type="component" value="Unassembled WGS sequence"/>
</dbReference>
<keyword evidence="1" id="KW-0175">Coiled coil</keyword>
<proteinExistence type="predicted"/>
<protein>
    <submittedName>
        <fullName evidence="3">Resolvase</fullName>
    </submittedName>
</protein>
<dbReference type="GO" id="GO:0003677">
    <property type="term" value="F:DNA binding"/>
    <property type="evidence" value="ECO:0007669"/>
    <property type="project" value="InterPro"/>
</dbReference>
<feature type="coiled-coil region" evidence="1">
    <location>
        <begin position="361"/>
        <end position="402"/>
    </location>
</feature>